<comment type="subcellular location">
    <subcellularLocation>
        <location evidence="1">Membrane</location>
        <topology evidence="1">Multi-pass membrane protein</topology>
    </subcellularLocation>
</comment>
<reference evidence="8 9" key="1">
    <citation type="journal article" date="2019" name="Nat. Ecol. Evol.">
        <title>Megaphylogeny resolves global patterns of mushroom evolution.</title>
        <authorList>
            <person name="Varga T."/>
            <person name="Krizsan K."/>
            <person name="Foldi C."/>
            <person name="Dima B."/>
            <person name="Sanchez-Garcia M."/>
            <person name="Sanchez-Ramirez S."/>
            <person name="Szollosi G.J."/>
            <person name="Szarkandi J.G."/>
            <person name="Papp V."/>
            <person name="Albert L."/>
            <person name="Andreopoulos W."/>
            <person name="Angelini C."/>
            <person name="Antonin V."/>
            <person name="Barry K.W."/>
            <person name="Bougher N.L."/>
            <person name="Buchanan P."/>
            <person name="Buyck B."/>
            <person name="Bense V."/>
            <person name="Catcheside P."/>
            <person name="Chovatia M."/>
            <person name="Cooper J."/>
            <person name="Damon W."/>
            <person name="Desjardin D."/>
            <person name="Finy P."/>
            <person name="Geml J."/>
            <person name="Haridas S."/>
            <person name="Hughes K."/>
            <person name="Justo A."/>
            <person name="Karasinski D."/>
            <person name="Kautmanova I."/>
            <person name="Kiss B."/>
            <person name="Kocsube S."/>
            <person name="Kotiranta H."/>
            <person name="LaButti K.M."/>
            <person name="Lechner B.E."/>
            <person name="Liimatainen K."/>
            <person name="Lipzen A."/>
            <person name="Lukacs Z."/>
            <person name="Mihaltcheva S."/>
            <person name="Morgado L.N."/>
            <person name="Niskanen T."/>
            <person name="Noordeloos M.E."/>
            <person name="Ohm R.A."/>
            <person name="Ortiz-Santana B."/>
            <person name="Ovrebo C."/>
            <person name="Racz N."/>
            <person name="Riley R."/>
            <person name="Savchenko A."/>
            <person name="Shiryaev A."/>
            <person name="Soop K."/>
            <person name="Spirin V."/>
            <person name="Szebenyi C."/>
            <person name="Tomsovsky M."/>
            <person name="Tulloss R.E."/>
            <person name="Uehling J."/>
            <person name="Grigoriev I.V."/>
            <person name="Vagvolgyi C."/>
            <person name="Papp T."/>
            <person name="Martin F.M."/>
            <person name="Miettinen O."/>
            <person name="Hibbett D.S."/>
            <person name="Nagy L.G."/>
        </authorList>
    </citation>
    <scope>NUCLEOTIDE SEQUENCE [LARGE SCALE GENOMIC DNA]</scope>
    <source>
        <strain evidence="8 9">CBS 962.96</strain>
    </source>
</reference>
<proteinExistence type="predicted"/>
<dbReference type="SUPFAM" id="SSF48317">
    <property type="entry name" value="Acid phosphatase/Vanadium-dependent haloperoxidase"/>
    <property type="match status" value="1"/>
</dbReference>
<feature type="transmembrane region" description="Helical" evidence="6">
    <location>
        <begin position="81"/>
        <end position="104"/>
    </location>
</feature>
<evidence type="ECO:0000313" key="8">
    <source>
        <dbReference type="EMBL" id="THU92106.1"/>
    </source>
</evidence>
<feature type="compositionally biased region" description="Acidic residues" evidence="5">
    <location>
        <begin position="401"/>
        <end position="411"/>
    </location>
</feature>
<evidence type="ECO:0000256" key="5">
    <source>
        <dbReference type="SAM" id="MobiDB-lite"/>
    </source>
</evidence>
<sequence length="496" mass="54145">MSSKARRSVQTVLTAFIAAVNRLDKSLSPSITLAKVQSHHFTFSEIVVYGFQLVLASLWLYLLPLPILFKLLLPILYTSALLVPFTSQFFLPATPIFSYLLAFFSCRFIPSPYRPTPSVSLLPTLESVLYGANISDILTRFTHPILDILAWFPYGVGHYIVPFVVAAFLWLFRPKEALHLWARLLGFFNLTGVIIQILFPCAAPWYELIYGLTPASYSTKGSPGGLIRIDALFHSNGYTTAFTNSPLVFGAFPSLHAGCATLEALFISHFFPQTTKWVWTYAGVLYWATMYLTHHYLIDVVGGGCLAMGFFYFFLPDEFKNPVAATAPPGTQIGNPVALNALAASGTTGASLPAYRMGTQRSKYEIYDLEQPPSPVGGPLNGGRRRDRSMVADAAAAYELEQSDSEGEDGDIGIAYRSTSGTKSGKDKSSAPITESGASNTGRPNAESSARRGGHRHTASIARLIRGEDSRAPEEGAGWSPIHTPVSTPRRGEFSS</sequence>
<dbReference type="CDD" id="cd03386">
    <property type="entry name" value="PAP2_Aur1_like"/>
    <property type="match status" value="1"/>
</dbReference>
<gene>
    <name evidence="8" type="ORF">K435DRAFT_780369</name>
</gene>
<keyword evidence="9" id="KW-1185">Reference proteome</keyword>
<evidence type="ECO:0000256" key="4">
    <source>
        <dbReference type="ARBA" id="ARBA00023136"/>
    </source>
</evidence>
<dbReference type="InterPro" id="IPR000326">
    <property type="entry name" value="PAP2/HPO"/>
</dbReference>
<feature type="transmembrane region" description="Helical" evidence="6">
    <location>
        <begin position="46"/>
        <end position="69"/>
    </location>
</feature>
<feature type="transmembrane region" description="Helical" evidence="6">
    <location>
        <begin position="296"/>
        <end position="315"/>
    </location>
</feature>
<keyword evidence="4 6" id="KW-0472">Membrane</keyword>
<evidence type="ECO:0000256" key="1">
    <source>
        <dbReference type="ARBA" id="ARBA00004141"/>
    </source>
</evidence>
<evidence type="ECO:0000259" key="7">
    <source>
        <dbReference type="SMART" id="SM00014"/>
    </source>
</evidence>
<dbReference type="PANTHER" id="PTHR31310:SF11">
    <property type="entry name" value="INOSITOL PHOSPHORYLCERAMIDE SYNTHASE CATALYTIC SUBUNIT AUR1"/>
    <property type="match status" value="1"/>
</dbReference>
<feature type="region of interest" description="Disordered" evidence="5">
    <location>
        <begin position="366"/>
        <end position="386"/>
    </location>
</feature>
<dbReference type="Gene3D" id="1.20.144.10">
    <property type="entry name" value="Phosphatidic acid phosphatase type 2/haloperoxidase"/>
    <property type="match status" value="1"/>
</dbReference>
<dbReference type="Proteomes" id="UP000297245">
    <property type="component" value="Unassembled WGS sequence"/>
</dbReference>
<keyword evidence="2 6" id="KW-0812">Transmembrane</keyword>
<name>A0A4S8LRM8_DENBC</name>
<feature type="transmembrane region" description="Helical" evidence="6">
    <location>
        <begin position="184"/>
        <end position="206"/>
    </location>
</feature>
<evidence type="ECO:0000313" key="9">
    <source>
        <dbReference type="Proteomes" id="UP000297245"/>
    </source>
</evidence>
<dbReference type="PANTHER" id="PTHR31310">
    <property type="match status" value="1"/>
</dbReference>
<accession>A0A4S8LRM8</accession>
<dbReference type="InterPro" id="IPR026841">
    <property type="entry name" value="Aur1/Ipt1"/>
</dbReference>
<feature type="compositionally biased region" description="Polar residues" evidence="5">
    <location>
        <begin position="431"/>
        <end position="448"/>
    </location>
</feature>
<dbReference type="InterPro" id="IPR052185">
    <property type="entry name" value="IPC_Synthase-Related"/>
</dbReference>
<feature type="region of interest" description="Disordered" evidence="5">
    <location>
        <begin position="398"/>
        <end position="496"/>
    </location>
</feature>
<evidence type="ECO:0000256" key="3">
    <source>
        <dbReference type="ARBA" id="ARBA00022989"/>
    </source>
</evidence>
<dbReference type="GO" id="GO:0030148">
    <property type="term" value="P:sphingolipid biosynthetic process"/>
    <property type="evidence" value="ECO:0007669"/>
    <property type="project" value="TreeGrafter"/>
</dbReference>
<organism evidence="8 9">
    <name type="scientific">Dendrothele bispora (strain CBS 962.96)</name>
    <dbReference type="NCBI Taxonomy" id="1314807"/>
    <lineage>
        <taxon>Eukaryota</taxon>
        <taxon>Fungi</taxon>
        <taxon>Dikarya</taxon>
        <taxon>Basidiomycota</taxon>
        <taxon>Agaricomycotina</taxon>
        <taxon>Agaricomycetes</taxon>
        <taxon>Agaricomycetidae</taxon>
        <taxon>Agaricales</taxon>
        <taxon>Agaricales incertae sedis</taxon>
        <taxon>Dendrothele</taxon>
    </lineage>
</organism>
<keyword evidence="3 6" id="KW-1133">Transmembrane helix</keyword>
<dbReference type="AlphaFoldDB" id="A0A4S8LRM8"/>
<feature type="compositionally biased region" description="Basic and acidic residues" evidence="5">
    <location>
        <begin position="465"/>
        <end position="474"/>
    </location>
</feature>
<dbReference type="EMBL" id="ML179287">
    <property type="protein sequence ID" value="THU92106.1"/>
    <property type="molecule type" value="Genomic_DNA"/>
</dbReference>
<dbReference type="OrthoDB" id="5784at2759"/>
<dbReference type="GO" id="GO:0016020">
    <property type="term" value="C:membrane"/>
    <property type="evidence" value="ECO:0007669"/>
    <property type="project" value="UniProtKB-SubCell"/>
</dbReference>
<feature type="domain" description="Phosphatidic acid phosphatase type 2/haloperoxidase" evidence="7">
    <location>
        <begin position="178"/>
        <end position="315"/>
    </location>
</feature>
<evidence type="ECO:0000256" key="6">
    <source>
        <dbReference type="SAM" id="Phobius"/>
    </source>
</evidence>
<dbReference type="InterPro" id="IPR036938">
    <property type="entry name" value="PAP2/HPO_sf"/>
</dbReference>
<evidence type="ECO:0000256" key="2">
    <source>
        <dbReference type="ARBA" id="ARBA00022692"/>
    </source>
</evidence>
<dbReference type="SMART" id="SM00014">
    <property type="entry name" value="acidPPc"/>
    <property type="match status" value="1"/>
</dbReference>
<dbReference type="GO" id="GO:0006676">
    <property type="term" value="P:mannosyl diphosphorylinositol ceramide metabolic process"/>
    <property type="evidence" value="ECO:0007669"/>
    <property type="project" value="TreeGrafter"/>
</dbReference>
<dbReference type="Pfam" id="PF14378">
    <property type="entry name" value="PAP2_3"/>
    <property type="match status" value="1"/>
</dbReference>
<dbReference type="GO" id="GO:0070916">
    <property type="term" value="C:inositol phosphoceramide synthase complex"/>
    <property type="evidence" value="ECO:0007669"/>
    <property type="project" value="TreeGrafter"/>
</dbReference>
<protein>
    <submittedName>
        <fullName evidence="8">PAP2-domain-containing protein</fullName>
    </submittedName>
</protein>
<feature type="transmembrane region" description="Helical" evidence="6">
    <location>
        <begin position="148"/>
        <end position="172"/>
    </location>
</feature>